<name>J6ET29_TRIAS</name>
<keyword evidence="8" id="KW-0143">Chaperone</keyword>
<keyword evidence="6" id="KW-0496">Mitochondrion</keyword>
<dbReference type="GO" id="GO:0001405">
    <property type="term" value="C:PAM complex, Tim23 associated import motor"/>
    <property type="evidence" value="ECO:0007669"/>
    <property type="project" value="TreeGrafter"/>
</dbReference>
<dbReference type="KEGG" id="tasa:A1Q1_05637"/>
<comment type="subcellular location">
    <subcellularLocation>
        <location evidence="1">Mitochondrion inner membrane</location>
        <topology evidence="1">Single-pass membrane protein</topology>
    </subcellularLocation>
</comment>
<evidence type="ECO:0000256" key="3">
    <source>
        <dbReference type="ARBA" id="ARBA00022792"/>
    </source>
</evidence>
<comment type="caution">
    <text evidence="13">The sequence shown here is derived from an EMBL/GenBank/DDBJ whole genome shotgun (WGS) entry which is preliminary data.</text>
</comment>
<protein>
    <recommendedName>
        <fullName evidence="10">Mitochondrial import inner membrane translocase subunit TIM14</fullName>
    </recommendedName>
    <alternativeName>
        <fullName evidence="11">Presequence translocated-associated motor subunit PAM18</fullName>
    </alternativeName>
</protein>
<evidence type="ECO:0000256" key="6">
    <source>
        <dbReference type="ARBA" id="ARBA00023128"/>
    </source>
</evidence>
<dbReference type="EMBL" id="ALBS01000318">
    <property type="protein sequence ID" value="EJT45912.1"/>
    <property type="molecule type" value="Genomic_DNA"/>
</dbReference>
<dbReference type="PANTHER" id="PTHR12763:SF28">
    <property type="entry name" value="GEO10507P1-RELATED"/>
    <property type="match status" value="1"/>
</dbReference>
<evidence type="ECO:0000256" key="8">
    <source>
        <dbReference type="ARBA" id="ARBA00023186"/>
    </source>
</evidence>
<evidence type="ECO:0000256" key="2">
    <source>
        <dbReference type="ARBA" id="ARBA00022692"/>
    </source>
</evidence>
<comment type="similarity">
    <text evidence="9">Belongs to the TIM14 family.</text>
</comment>
<dbReference type="Gene3D" id="1.10.287.110">
    <property type="entry name" value="DnaJ domain"/>
    <property type="match status" value="1"/>
</dbReference>
<dbReference type="SUPFAM" id="SSF46565">
    <property type="entry name" value="Chaperone J-domain"/>
    <property type="match status" value="1"/>
</dbReference>
<dbReference type="InterPro" id="IPR001623">
    <property type="entry name" value="DnaJ_domain"/>
</dbReference>
<gene>
    <name evidence="13" type="ORF">A1Q1_05637</name>
</gene>
<dbReference type="PANTHER" id="PTHR12763">
    <property type="match status" value="1"/>
</dbReference>
<keyword evidence="4" id="KW-1133">Transmembrane helix</keyword>
<reference evidence="13 14" key="1">
    <citation type="journal article" date="2012" name="Eukaryot. Cell">
        <title>Draft genome sequence of CBS 2479, the standard type strain of Trichosporon asahii.</title>
        <authorList>
            <person name="Yang R.Y."/>
            <person name="Li H.T."/>
            <person name="Zhu H."/>
            <person name="Zhou G.P."/>
            <person name="Wang M."/>
            <person name="Wang L."/>
        </authorList>
    </citation>
    <scope>NUCLEOTIDE SEQUENCE [LARGE SCALE GENOMIC DNA]</scope>
    <source>
        <strain evidence="14">ATCC 90039 / CBS 2479 / JCM 2466 / KCTC 7840 / NCYC 2677 / UAMH 7654</strain>
    </source>
</reference>
<evidence type="ECO:0000256" key="7">
    <source>
        <dbReference type="ARBA" id="ARBA00023136"/>
    </source>
</evidence>
<proteinExistence type="inferred from homology"/>
<evidence type="ECO:0000259" key="12">
    <source>
        <dbReference type="PROSITE" id="PS50076"/>
    </source>
</evidence>
<keyword evidence="5" id="KW-0653">Protein transport</keyword>
<dbReference type="OrthoDB" id="240298at2759"/>
<keyword evidence="7" id="KW-0472">Membrane</keyword>
<dbReference type="GO" id="GO:0001671">
    <property type="term" value="F:ATPase activator activity"/>
    <property type="evidence" value="ECO:0007669"/>
    <property type="project" value="TreeGrafter"/>
</dbReference>
<dbReference type="InterPro" id="IPR036869">
    <property type="entry name" value="J_dom_sf"/>
</dbReference>
<dbReference type="RefSeq" id="XP_014176321.1">
    <property type="nucleotide sequence ID" value="XM_014320846.1"/>
</dbReference>
<evidence type="ECO:0000256" key="10">
    <source>
        <dbReference type="ARBA" id="ARBA00040828"/>
    </source>
</evidence>
<dbReference type="GeneID" id="25989149"/>
<dbReference type="HOGENOM" id="CLU_017633_13_5_1"/>
<dbReference type="VEuPathDB" id="FungiDB:A1Q1_05637"/>
<evidence type="ECO:0000256" key="5">
    <source>
        <dbReference type="ARBA" id="ARBA00023010"/>
    </source>
</evidence>
<evidence type="ECO:0000256" key="9">
    <source>
        <dbReference type="ARBA" id="ARBA00038105"/>
    </source>
</evidence>
<dbReference type="CDD" id="cd06257">
    <property type="entry name" value="DnaJ"/>
    <property type="match status" value="1"/>
</dbReference>
<dbReference type="Proteomes" id="UP000002748">
    <property type="component" value="Unassembled WGS sequence"/>
</dbReference>
<evidence type="ECO:0000256" key="11">
    <source>
        <dbReference type="ARBA" id="ARBA00041716"/>
    </source>
</evidence>
<dbReference type="AlphaFoldDB" id="J6ET29"/>
<keyword evidence="5" id="KW-0813">Transport</keyword>
<evidence type="ECO:0000313" key="14">
    <source>
        <dbReference type="Proteomes" id="UP000002748"/>
    </source>
</evidence>
<feature type="domain" description="J" evidence="12">
    <location>
        <begin position="46"/>
        <end position="95"/>
    </location>
</feature>
<sequence length="95" mass="10168">MSTLAYGLGLLGAGFAGRVAYQMMRGAKGADKFLKGGFKPKMDKAEAIQILGLREPLTANKLKDAHRRLMLANHPDRGGSPFLAGKVNEAKALLE</sequence>
<keyword evidence="2" id="KW-0812">Transmembrane</keyword>
<accession>J6ET29</accession>
<dbReference type="GO" id="GO:0030150">
    <property type="term" value="P:protein import into mitochondrial matrix"/>
    <property type="evidence" value="ECO:0007669"/>
    <property type="project" value="TreeGrafter"/>
</dbReference>
<keyword evidence="5" id="KW-0811">Translocation</keyword>
<dbReference type="FunFam" id="1.10.287.110:FF:000001">
    <property type="entry name" value="Import inner membrane translocase subunit tim14"/>
    <property type="match status" value="1"/>
</dbReference>
<evidence type="ECO:0000256" key="4">
    <source>
        <dbReference type="ARBA" id="ARBA00022989"/>
    </source>
</evidence>
<evidence type="ECO:0000313" key="13">
    <source>
        <dbReference type="EMBL" id="EJT45912.1"/>
    </source>
</evidence>
<dbReference type="PROSITE" id="PS50076">
    <property type="entry name" value="DNAJ_2"/>
    <property type="match status" value="1"/>
</dbReference>
<evidence type="ECO:0000256" key="1">
    <source>
        <dbReference type="ARBA" id="ARBA00004434"/>
    </source>
</evidence>
<keyword evidence="3" id="KW-0999">Mitochondrion inner membrane</keyword>
<organism evidence="13 14">
    <name type="scientific">Trichosporon asahii var. asahii (strain ATCC 90039 / CBS 2479 / JCM 2466 / KCTC 7840 / NBRC 103889/ NCYC 2677 / UAMH 7654)</name>
    <name type="common">Yeast</name>
    <dbReference type="NCBI Taxonomy" id="1186058"/>
    <lineage>
        <taxon>Eukaryota</taxon>
        <taxon>Fungi</taxon>
        <taxon>Dikarya</taxon>
        <taxon>Basidiomycota</taxon>
        <taxon>Agaricomycotina</taxon>
        <taxon>Tremellomycetes</taxon>
        <taxon>Trichosporonales</taxon>
        <taxon>Trichosporonaceae</taxon>
        <taxon>Trichosporon</taxon>
    </lineage>
</organism>